<evidence type="ECO:0000256" key="1">
    <source>
        <dbReference type="SAM" id="MobiDB-lite"/>
    </source>
</evidence>
<gene>
    <name evidence="2" type="ORF">CISG_07222</name>
</gene>
<proteinExistence type="predicted"/>
<dbReference type="Proteomes" id="UP000054559">
    <property type="component" value="Unassembled WGS sequence"/>
</dbReference>
<feature type="compositionally biased region" description="Basic and acidic residues" evidence="1">
    <location>
        <begin position="9"/>
        <end position="18"/>
    </location>
</feature>
<organism evidence="2 3">
    <name type="scientific">Coccidioides immitis RMSCC 3703</name>
    <dbReference type="NCBI Taxonomy" id="454286"/>
    <lineage>
        <taxon>Eukaryota</taxon>
        <taxon>Fungi</taxon>
        <taxon>Dikarya</taxon>
        <taxon>Ascomycota</taxon>
        <taxon>Pezizomycotina</taxon>
        <taxon>Eurotiomycetes</taxon>
        <taxon>Eurotiomycetidae</taxon>
        <taxon>Onygenales</taxon>
        <taxon>Onygenaceae</taxon>
        <taxon>Coccidioides</taxon>
    </lineage>
</organism>
<feature type="region of interest" description="Disordered" evidence="1">
    <location>
        <begin position="1"/>
        <end position="24"/>
    </location>
</feature>
<sequence>MSGGALGEARQKSRDHGFKKSSKIRKLNKFLKISRERPKRRKIAPTVQEAGNWGNDTFYCKARGTSGCFDMGHVVVKKTKIPALSVKGAEGKRIDCRRWLSLREIKAQSTRRKILLSEDGVFYDLTNSFQKRAIFRPPVRRSAGLCYLANRHLLVLARLGASLRKRTGSGNKVDRSCSLHFLEGMILELGITKKSPAAGVRRAFRQLMNLIESINTMLAFCFWTHRLD</sequence>
<name>A0A0J8TX64_COCIT</name>
<dbReference type="EMBL" id="DS268166">
    <property type="protein sequence ID" value="KMU78562.1"/>
    <property type="molecule type" value="Genomic_DNA"/>
</dbReference>
<evidence type="ECO:0000313" key="2">
    <source>
        <dbReference type="EMBL" id="KMU78562.1"/>
    </source>
</evidence>
<reference evidence="3" key="1">
    <citation type="journal article" date="2010" name="Genome Res.">
        <title>Population genomic sequencing of Coccidioides fungi reveals recent hybridization and transposon control.</title>
        <authorList>
            <person name="Neafsey D.E."/>
            <person name="Barker B.M."/>
            <person name="Sharpton T.J."/>
            <person name="Stajich J.E."/>
            <person name="Park D.J."/>
            <person name="Whiston E."/>
            <person name="Hung C.-Y."/>
            <person name="McMahan C."/>
            <person name="White J."/>
            <person name="Sykes S."/>
            <person name="Heiman D."/>
            <person name="Young S."/>
            <person name="Zeng Q."/>
            <person name="Abouelleil A."/>
            <person name="Aftuck L."/>
            <person name="Bessette D."/>
            <person name="Brown A."/>
            <person name="FitzGerald M."/>
            <person name="Lui A."/>
            <person name="Macdonald J.P."/>
            <person name="Priest M."/>
            <person name="Orbach M.J."/>
            <person name="Galgiani J.N."/>
            <person name="Kirkland T.N."/>
            <person name="Cole G.T."/>
            <person name="Birren B.W."/>
            <person name="Henn M.R."/>
            <person name="Taylor J.W."/>
            <person name="Rounsley S.D."/>
        </authorList>
    </citation>
    <scope>NUCLEOTIDE SEQUENCE [LARGE SCALE GENOMIC DNA]</scope>
    <source>
        <strain evidence="3">RMSCC 3703</strain>
    </source>
</reference>
<evidence type="ECO:0000313" key="3">
    <source>
        <dbReference type="Proteomes" id="UP000054559"/>
    </source>
</evidence>
<accession>A0A0J8TX64</accession>
<protein>
    <submittedName>
        <fullName evidence="2">Uncharacterized protein</fullName>
    </submittedName>
</protein>
<dbReference type="AlphaFoldDB" id="A0A0J8TX64"/>